<dbReference type="OMA" id="LANQYQH"/>
<protein>
    <submittedName>
        <fullName evidence="11">MICOS complex subunit MIC19 isoform X1</fullName>
    </submittedName>
</protein>
<keyword evidence="8" id="KW-0175">Coiled coil</keyword>
<evidence type="ECO:0000256" key="6">
    <source>
        <dbReference type="ARBA" id="ARBA00023288"/>
    </source>
</evidence>
<organism evidence="10 11">
    <name type="scientific">Pantherophis guttatus</name>
    <name type="common">Corn snake</name>
    <name type="synonym">Elaphe guttata</name>
    <dbReference type="NCBI Taxonomy" id="94885"/>
    <lineage>
        <taxon>Eukaryota</taxon>
        <taxon>Metazoa</taxon>
        <taxon>Chordata</taxon>
        <taxon>Craniata</taxon>
        <taxon>Vertebrata</taxon>
        <taxon>Euteleostomi</taxon>
        <taxon>Lepidosauria</taxon>
        <taxon>Squamata</taxon>
        <taxon>Bifurcata</taxon>
        <taxon>Unidentata</taxon>
        <taxon>Episquamata</taxon>
        <taxon>Toxicofera</taxon>
        <taxon>Serpentes</taxon>
        <taxon>Colubroidea</taxon>
        <taxon>Colubridae</taxon>
        <taxon>Colubrinae</taxon>
        <taxon>Pantherophis</taxon>
    </lineage>
</organism>
<keyword evidence="5" id="KW-1015">Disulfide bond</keyword>
<evidence type="ECO:0000256" key="8">
    <source>
        <dbReference type="SAM" id="Coils"/>
    </source>
</evidence>
<feature type="region of interest" description="Disordered" evidence="9">
    <location>
        <begin position="34"/>
        <end position="67"/>
    </location>
</feature>
<dbReference type="AlphaFoldDB" id="A0A6P9BZ99"/>
<comment type="subcellular location">
    <subcellularLocation>
        <location evidence="7">Mitochondrion inner membrane</location>
        <topology evidence="7">Lipid-anchor</topology>
    </subcellularLocation>
</comment>
<keyword evidence="10" id="KW-1185">Reference proteome</keyword>
<keyword evidence="1" id="KW-0519">Myristate</keyword>
<feature type="coiled-coil region" evidence="8">
    <location>
        <begin position="131"/>
        <end position="201"/>
    </location>
</feature>
<accession>A0A6P9BZ99</accession>
<keyword evidence="6" id="KW-0449">Lipoprotein</keyword>
<dbReference type="OrthoDB" id="9944291at2759"/>
<evidence type="ECO:0000256" key="9">
    <source>
        <dbReference type="SAM" id="MobiDB-lite"/>
    </source>
</evidence>
<evidence type="ECO:0000313" key="10">
    <source>
        <dbReference type="Proteomes" id="UP001652622"/>
    </source>
</evidence>
<keyword evidence="2" id="KW-0999">Mitochondrion inner membrane</keyword>
<evidence type="ECO:0000256" key="2">
    <source>
        <dbReference type="ARBA" id="ARBA00022792"/>
    </source>
</evidence>
<evidence type="ECO:0000256" key="5">
    <source>
        <dbReference type="ARBA" id="ARBA00023157"/>
    </source>
</evidence>
<proteinExistence type="predicted"/>
<dbReference type="InterPro" id="IPR007964">
    <property type="entry name" value="MIC19/MIC25"/>
</dbReference>
<gene>
    <name evidence="11" type="primary">CHCHD3</name>
</gene>
<sequence length="248" mass="28349">MGGGESVPRRVTFEADENDNITVVKGIRLSENVIERMKEPSSPGGKSQKKFGSSNHTSIGGAAVNEEELKKRIAEELALEQARREAEAQKRSKQNQLSLQDEVAKALDRERTASSEHLARAVLRERVSAEDERMKTQLLEMECKAKQLEEKEKELKKHETYYKEQLNRLEERSSQFYKVTTEQYEKAVNEVKSRFKRYKADPVCVDLQNQIFQCYQLNPKETLSCSALAAEYFKCVQHARQCNAGRGG</sequence>
<dbReference type="GO" id="GO:0061617">
    <property type="term" value="C:MICOS complex"/>
    <property type="evidence" value="ECO:0007669"/>
    <property type="project" value="InterPro"/>
</dbReference>
<keyword evidence="3" id="KW-0496">Mitochondrion</keyword>
<dbReference type="Proteomes" id="UP001652622">
    <property type="component" value="Unplaced"/>
</dbReference>
<dbReference type="InParanoid" id="A0A6P9BZ99"/>
<dbReference type="RefSeq" id="XP_034276662.1">
    <property type="nucleotide sequence ID" value="XM_034420771.1"/>
</dbReference>
<dbReference type="PANTHER" id="PTHR21588:SF18">
    <property type="entry name" value="MICOS COMPLEX SUBUNIT MIC19"/>
    <property type="match status" value="1"/>
</dbReference>
<dbReference type="GeneID" id="117667440"/>
<evidence type="ECO:0000256" key="1">
    <source>
        <dbReference type="ARBA" id="ARBA00022707"/>
    </source>
</evidence>
<dbReference type="Pfam" id="PF05300">
    <property type="entry name" value="MIC19_MIC25"/>
    <property type="match status" value="1"/>
</dbReference>
<evidence type="ECO:0000256" key="7">
    <source>
        <dbReference type="ARBA" id="ARBA00034476"/>
    </source>
</evidence>
<evidence type="ECO:0000256" key="3">
    <source>
        <dbReference type="ARBA" id="ARBA00023128"/>
    </source>
</evidence>
<dbReference type="KEGG" id="pgut:117667440"/>
<evidence type="ECO:0000313" key="11">
    <source>
        <dbReference type="RefSeq" id="XP_034276662.1"/>
    </source>
</evidence>
<dbReference type="InterPro" id="IPR052632">
    <property type="entry name" value="MICOS_subunit_Mic19"/>
</dbReference>
<evidence type="ECO:0000256" key="4">
    <source>
        <dbReference type="ARBA" id="ARBA00023136"/>
    </source>
</evidence>
<dbReference type="PANTHER" id="PTHR21588">
    <property type="entry name" value="COILED-COIL-HELIX-COILED-COIL-HELIX DOMAIN CONTAINING 6"/>
    <property type="match status" value="1"/>
</dbReference>
<dbReference type="GO" id="GO:0007007">
    <property type="term" value="P:inner mitochondrial membrane organization"/>
    <property type="evidence" value="ECO:0007669"/>
    <property type="project" value="TreeGrafter"/>
</dbReference>
<keyword evidence="4" id="KW-0472">Membrane</keyword>
<dbReference type="CTD" id="54927"/>
<reference evidence="11" key="1">
    <citation type="submission" date="2025-08" db="UniProtKB">
        <authorList>
            <consortium name="RefSeq"/>
        </authorList>
    </citation>
    <scope>IDENTIFICATION</scope>
    <source>
        <tissue evidence="11">Blood</tissue>
    </source>
</reference>
<name>A0A6P9BZ99_PANGU</name>